<dbReference type="Gene3D" id="3.30.559.10">
    <property type="entry name" value="Chloramphenicol acetyltransferase-like domain"/>
    <property type="match status" value="1"/>
</dbReference>
<protein>
    <submittedName>
        <fullName evidence="2">Uncharacterized protein</fullName>
    </submittedName>
</protein>
<dbReference type="InterPro" id="IPR050898">
    <property type="entry name" value="Plant_acyltransferase"/>
</dbReference>
<sequence length="209" mass="23232">MSLSPVEMDYLDITIPSSLISRIKADFDNNQSNVQPCTLFEAAMAILWQCRTRVVMSNPDTPMALLFASSMRKHVGAKDGYYGNCFTMQAIFATSGEVANSHIDDIVNSIKRAKEKVPEIGNTASVINPLNGTATYNVFIVSSWRNIGLDTVDFGSGRPARVMWPGNQRSVPSSVLCPPIKDKDRIKISARCIKKEHIDAFLKELERFK</sequence>
<evidence type="ECO:0000313" key="3">
    <source>
        <dbReference type="Proteomes" id="UP001054889"/>
    </source>
</evidence>
<evidence type="ECO:0000313" key="2">
    <source>
        <dbReference type="EMBL" id="GJN05391.1"/>
    </source>
</evidence>
<dbReference type="Proteomes" id="UP001054889">
    <property type="component" value="Unassembled WGS sequence"/>
</dbReference>
<dbReference type="EMBL" id="BQKI01000012">
    <property type="protein sequence ID" value="GJN05391.1"/>
    <property type="molecule type" value="Genomic_DNA"/>
</dbReference>
<name>A0AAV5D590_ELECO</name>
<dbReference type="AlphaFoldDB" id="A0AAV5D590"/>
<proteinExistence type="inferred from homology"/>
<accession>A0AAV5D590</accession>
<reference evidence="2" key="2">
    <citation type="submission" date="2021-12" db="EMBL/GenBank/DDBJ databases">
        <title>Resequencing data analysis of finger millet.</title>
        <authorList>
            <person name="Hatakeyama M."/>
            <person name="Aluri S."/>
            <person name="Balachadran M.T."/>
            <person name="Sivarajan S.R."/>
            <person name="Poveda L."/>
            <person name="Shimizu-Inatsugi R."/>
            <person name="Schlapbach R."/>
            <person name="Sreeman S.M."/>
            <person name="Shimizu K.K."/>
        </authorList>
    </citation>
    <scope>NUCLEOTIDE SEQUENCE</scope>
</reference>
<comment type="caution">
    <text evidence="2">The sequence shown here is derived from an EMBL/GenBank/DDBJ whole genome shotgun (WGS) entry which is preliminary data.</text>
</comment>
<organism evidence="2 3">
    <name type="scientific">Eleusine coracana subsp. coracana</name>
    <dbReference type="NCBI Taxonomy" id="191504"/>
    <lineage>
        <taxon>Eukaryota</taxon>
        <taxon>Viridiplantae</taxon>
        <taxon>Streptophyta</taxon>
        <taxon>Embryophyta</taxon>
        <taxon>Tracheophyta</taxon>
        <taxon>Spermatophyta</taxon>
        <taxon>Magnoliopsida</taxon>
        <taxon>Liliopsida</taxon>
        <taxon>Poales</taxon>
        <taxon>Poaceae</taxon>
        <taxon>PACMAD clade</taxon>
        <taxon>Chloridoideae</taxon>
        <taxon>Cynodonteae</taxon>
        <taxon>Eleusininae</taxon>
        <taxon>Eleusine</taxon>
    </lineage>
</organism>
<reference evidence="2" key="1">
    <citation type="journal article" date="2018" name="DNA Res.">
        <title>Multiple hybrid de novo genome assembly of finger millet, an orphan allotetraploid crop.</title>
        <authorList>
            <person name="Hatakeyama M."/>
            <person name="Aluri S."/>
            <person name="Balachadran M.T."/>
            <person name="Sivarajan S.R."/>
            <person name="Patrignani A."/>
            <person name="Gruter S."/>
            <person name="Poveda L."/>
            <person name="Shimizu-Inatsugi R."/>
            <person name="Baeten J."/>
            <person name="Francoijs K.J."/>
            <person name="Nataraja K.N."/>
            <person name="Reddy Y.A.N."/>
            <person name="Phadnis S."/>
            <person name="Ravikumar R.L."/>
            <person name="Schlapbach R."/>
            <person name="Sreeman S.M."/>
            <person name="Shimizu K.K."/>
        </authorList>
    </citation>
    <scope>NUCLEOTIDE SEQUENCE</scope>
</reference>
<dbReference type="Pfam" id="PF02458">
    <property type="entry name" value="Transferase"/>
    <property type="match status" value="1"/>
</dbReference>
<dbReference type="PANTHER" id="PTHR31147">
    <property type="entry name" value="ACYL TRANSFERASE 4"/>
    <property type="match status" value="1"/>
</dbReference>
<dbReference type="GO" id="GO:0016747">
    <property type="term" value="F:acyltransferase activity, transferring groups other than amino-acyl groups"/>
    <property type="evidence" value="ECO:0007669"/>
    <property type="project" value="UniProtKB-ARBA"/>
</dbReference>
<dbReference type="PANTHER" id="PTHR31147:SF8">
    <property type="entry name" value="OS04G0194466 PROTEIN"/>
    <property type="match status" value="1"/>
</dbReference>
<keyword evidence="3" id="KW-1185">Reference proteome</keyword>
<comment type="similarity">
    <text evidence="1">Belongs to the plant acyltransferase family.</text>
</comment>
<evidence type="ECO:0000256" key="1">
    <source>
        <dbReference type="ARBA" id="ARBA00009861"/>
    </source>
</evidence>
<dbReference type="InterPro" id="IPR023213">
    <property type="entry name" value="CAT-like_dom_sf"/>
</dbReference>
<gene>
    <name evidence="2" type="primary">ga23012</name>
    <name evidence="2" type="ORF">PR202_ga23012</name>
</gene>